<accession>A0A7I8JA71</accession>
<dbReference type="InterPro" id="IPR025660">
    <property type="entry name" value="Pept_his_AS"/>
</dbReference>
<evidence type="ECO:0000256" key="2">
    <source>
        <dbReference type="ARBA" id="ARBA00023157"/>
    </source>
</evidence>
<keyword evidence="4" id="KW-0732">Signal</keyword>
<feature type="domain" description="Peptidase C1A papain C-terminal" evidence="5">
    <location>
        <begin position="144"/>
        <end position="338"/>
    </location>
</feature>
<dbReference type="EMBL" id="LR743597">
    <property type="protein sequence ID" value="CAA2627735.1"/>
    <property type="molecule type" value="Genomic_DNA"/>
</dbReference>
<organism evidence="7">
    <name type="scientific">Spirodela intermedia</name>
    <name type="common">Intermediate duckweed</name>
    <dbReference type="NCBI Taxonomy" id="51605"/>
    <lineage>
        <taxon>Eukaryota</taxon>
        <taxon>Viridiplantae</taxon>
        <taxon>Streptophyta</taxon>
        <taxon>Embryophyta</taxon>
        <taxon>Tracheophyta</taxon>
        <taxon>Spermatophyta</taxon>
        <taxon>Magnoliopsida</taxon>
        <taxon>Liliopsida</taxon>
        <taxon>Araceae</taxon>
        <taxon>Lemnoideae</taxon>
        <taxon>Spirodela</taxon>
    </lineage>
</organism>
<dbReference type="InterPro" id="IPR013128">
    <property type="entry name" value="Peptidase_C1A"/>
</dbReference>
<feature type="domain" description="Cathepsin propeptide inhibitor" evidence="6">
    <location>
        <begin position="51"/>
        <end position="109"/>
    </location>
</feature>
<dbReference type="PROSITE" id="PS00139">
    <property type="entry name" value="THIOL_PROTEASE_CYS"/>
    <property type="match status" value="1"/>
</dbReference>
<dbReference type="InterPro" id="IPR000169">
    <property type="entry name" value="Pept_cys_AS"/>
</dbReference>
<dbReference type="InterPro" id="IPR025661">
    <property type="entry name" value="Pept_asp_AS"/>
</dbReference>
<protein>
    <submittedName>
        <fullName evidence="7">Uncharacterized protein</fullName>
    </submittedName>
</protein>
<evidence type="ECO:0000256" key="3">
    <source>
        <dbReference type="SAM" id="Phobius"/>
    </source>
</evidence>
<dbReference type="SMART" id="SM00645">
    <property type="entry name" value="Pept_C1"/>
    <property type="match status" value="1"/>
</dbReference>
<gene>
    <name evidence="7" type="ORF">SI7747_10013387</name>
</gene>
<reference evidence="7 8" key="1">
    <citation type="submission" date="2019-12" db="EMBL/GenBank/DDBJ databases">
        <authorList>
            <person name="Scholz U."/>
            <person name="Mascher M."/>
            <person name="Fiebig A."/>
        </authorList>
    </citation>
    <scope>NUCLEOTIDE SEQUENCE</scope>
</reference>
<evidence type="ECO:0000259" key="5">
    <source>
        <dbReference type="SMART" id="SM00645"/>
    </source>
</evidence>
<dbReference type="EMBL" id="CACRZD030000010">
    <property type="protein sequence ID" value="CAA6666994.1"/>
    <property type="molecule type" value="Genomic_DNA"/>
</dbReference>
<dbReference type="PRINTS" id="PR00705">
    <property type="entry name" value="PAPAIN"/>
</dbReference>
<dbReference type="SMART" id="SM00848">
    <property type="entry name" value="Inhibitor_I29"/>
    <property type="match status" value="1"/>
</dbReference>
<dbReference type="Proteomes" id="UP001189122">
    <property type="component" value="Unassembled WGS sequence"/>
</dbReference>
<dbReference type="GO" id="GO:0006508">
    <property type="term" value="P:proteolysis"/>
    <property type="evidence" value="ECO:0007669"/>
    <property type="project" value="InterPro"/>
</dbReference>
<sequence>MRLWWLKIVVALLSSWALISLTWGSFVIEDYDGLKIGLKALRSEEEVSWLYDEWQLTVDRTYEEPGERERRYEIFKDNLRFIDEHNHPKNNHTYTLGLNELADLSYEEYQAKYLVPWMGEDPLFSSGRDELAAEELNGGDLEQIPDSNDWRMSGSVSPVVNQGSCGSCWAWAAAGAVEGLHHIRTGQMIRVSAQQLVDCVKIAMDYIRKNGGVDSLENYPYTGKDGVCRNNRDKLVSIDEWRQIIPIAGEMELKRIVARQPVAISTDAEAREFQLYKGTKTNHAMVVIGYGSENGQDYWLIKNTWGFNWGEHGYVKMARNINSKKGLCGLMTHAVISDNIVSYLKKIGQLWHVTIISFISTLPNMFLNVSFHLVFLSYMNMWLCTLLLLVLKTLHEEPREGGDLIFSKLLLEF</sequence>
<evidence type="ECO:0000313" key="7">
    <source>
        <dbReference type="EMBL" id="CAA2627735.1"/>
    </source>
</evidence>
<dbReference type="InterPro" id="IPR038765">
    <property type="entry name" value="Papain-like_cys_pep_sf"/>
</dbReference>
<dbReference type="CDD" id="cd02248">
    <property type="entry name" value="Peptidase_C1A"/>
    <property type="match status" value="1"/>
</dbReference>
<dbReference type="AlphaFoldDB" id="A0A7I8JA71"/>
<feature type="signal peptide" evidence="4">
    <location>
        <begin position="1"/>
        <end position="24"/>
    </location>
</feature>
<evidence type="ECO:0000256" key="1">
    <source>
        <dbReference type="ARBA" id="ARBA00008455"/>
    </source>
</evidence>
<comment type="similarity">
    <text evidence="1">Belongs to the peptidase C1 family.</text>
</comment>
<dbReference type="GO" id="GO:0008234">
    <property type="term" value="F:cysteine-type peptidase activity"/>
    <property type="evidence" value="ECO:0007669"/>
    <property type="project" value="InterPro"/>
</dbReference>
<keyword evidence="3" id="KW-0472">Membrane</keyword>
<dbReference type="PANTHER" id="PTHR12411">
    <property type="entry name" value="CYSTEINE PROTEASE FAMILY C1-RELATED"/>
    <property type="match status" value="1"/>
</dbReference>
<feature type="transmembrane region" description="Helical" evidence="3">
    <location>
        <begin position="369"/>
        <end position="391"/>
    </location>
</feature>
<dbReference type="InterPro" id="IPR000668">
    <property type="entry name" value="Peptidase_C1A_C"/>
</dbReference>
<dbReference type="SUPFAM" id="SSF54001">
    <property type="entry name" value="Cysteine proteinases"/>
    <property type="match status" value="1"/>
</dbReference>
<name>A0A7I8JA71_SPIIN</name>
<dbReference type="Pfam" id="PF08246">
    <property type="entry name" value="Inhibitor_I29"/>
    <property type="match status" value="1"/>
</dbReference>
<keyword evidence="2" id="KW-1015">Disulfide bond</keyword>
<feature type="chain" id="PRO_5029501605" evidence="4">
    <location>
        <begin position="25"/>
        <end position="413"/>
    </location>
</feature>
<dbReference type="PROSITE" id="PS00640">
    <property type="entry name" value="THIOL_PROTEASE_ASN"/>
    <property type="match status" value="1"/>
</dbReference>
<keyword evidence="3" id="KW-0812">Transmembrane</keyword>
<dbReference type="InterPro" id="IPR039417">
    <property type="entry name" value="Peptidase_C1A_papain-like"/>
</dbReference>
<evidence type="ECO:0000259" key="6">
    <source>
        <dbReference type="SMART" id="SM00848"/>
    </source>
</evidence>
<dbReference type="Pfam" id="PF00112">
    <property type="entry name" value="Peptidase_C1"/>
    <property type="match status" value="1"/>
</dbReference>
<keyword evidence="3" id="KW-1133">Transmembrane helix</keyword>
<dbReference type="InterPro" id="IPR013201">
    <property type="entry name" value="Prot_inhib_I29"/>
</dbReference>
<dbReference type="Gene3D" id="3.90.70.10">
    <property type="entry name" value="Cysteine proteinases"/>
    <property type="match status" value="1"/>
</dbReference>
<proteinExistence type="inferred from homology"/>
<evidence type="ECO:0000313" key="8">
    <source>
        <dbReference type="Proteomes" id="UP001189122"/>
    </source>
</evidence>
<evidence type="ECO:0000256" key="4">
    <source>
        <dbReference type="SAM" id="SignalP"/>
    </source>
</evidence>
<keyword evidence="8" id="KW-1185">Reference proteome</keyword>
<dbReference type="PROSITE" id="PS00639">
    <property type="entry name" value="THIOL_PROTEASE_HIS"/>
    <property type="match status" value="1"/>
</dbReference>